<accession>A0A7M3MDX0</accession>
<reference evidence="7 8" key="1">
    <citation type="submission" date="2018-06" db="EMBL/GenBank/DDBJ databases">
        <title>Complete genome of Desulfovibrio indonesiensis P37SLT.</title>
        <authorList>
            <person name="Crispim J.S."/>
            <person name="Vidigal P.M.P."/>
            <person name="Silva L.C.F."/>
            <person name="Laguardia C.N."/>
            <person name="Araujo L.C."/>
            <person name="Dias R.S."/>
            <person name="Sousa M.P."/>
            <person name="Paula S.O."/>
            <person name="Silva C."/>
        </authorList>
    </citation>
    <scope>NUCLEOTIDE SEQUENCE [LARGE SCALE GENOMIC DNA]</scope>
    <source>
        <strain evidence="7 8">P37SLT</strain>
    </source>
</reference>
<keyword evidence="4" id="KW-1133">Transmembrane helix</keyword>
<keyword evidence="3" id="KW-0572">Peptidoglycan-anchor</keyword>
<dbReference type="EMBL" id="QMIE01000009">
    <property type="protein sequence ID" value="TVM16917.1"/>
    <property type="molecule type" value="Genomic_DNA"/>
</dbReference>
<feature type="signal peptide" evidence="5">
    <location>
        <begin position="1"/>
        <end position="23"/>
    </location>
</feature>
<evidence type="ECO:0000256" key="2">
    <source>
        <dbReference type="ARBA" id="ARBA00022525"/>
    </source>
</evidence>
<gene>
    <name evidence="7" type="ORF">DPQ33_10970</name>
</gene>
<comment type="caution">
    <text evidence="7">The sequence shown here is derived from an EMBL/GenBank/DDBJ whole genome shotgun (WGS) entry which is preliminary data.</text>
</comment>
<dbReference type="AlphaFoldDB" id="A0A7M3MDX0"/>
<evidence type="ECO:0000256" key="1">
    <source>
        <dbReference type="ARBA" id="ARBA00022512"/>
    </source>
</evidence>
<dbReference type="Proteomes" id="UP000448292">
    <property type="component" value="Unassembled WGS sequence"/>
</dbReference>
<protein>
    <recommendedName>
        <fullName evidence="6">Gram-positive cocci surface proteins LPxTG domain-containing protein</fullName>
    </recommendedName>
</protein>
<feature type="transmembrane region" description="Helical" evidence="4">
    <location>
        <begin position="150"/>
        <end position="167"/>
    </location>
</feature>
<evidence type="ECO:0000256" key="4">
    <source>
        <dbReference type="SAM" id="Phobius"/>
    </source>
</evidence>
<feature type="chain" id="PRO_5029835603" description="Gram-positive cocci surface proteins LPxTG domain-containing protein" evidence="5">
    <location>
        <begin position="24"/>
        <end position="176"/>
    </location>
</feature>
<name>A0A7M3MDX0_9BACT</name>
<dbReference type="InterPro" id="IPR019931">
    <property type="entry name" value="LPXTG_anchor"/>
</dbReference>
<sequence>MIKCLLFFACAALSVMLCQNAHAHSRQGLERITLQSETLIPDQIAFYLEPHVNNRIDEDGRKFRYQLWEFHEIKVHDGLAEVHVLINDSRTAQQSPEVLYLQRNADNTWNHVEADGQIIEERIYTFVNPDGSISSGGHGPVTSKAGGHTYFMAAGVVVLGGVGFLLARRRRKNSRM</sequence>
<keyword evidence="2" id="KW-0964">Secreted</keyword>
<evidence type="ECO:0000256" key="5">
    <source>
        <dbReference type="SAM" id="SignalP"/>
    </source>
</evidence>
<keyword evidence="5" id="KW-0732">Signal</keyword>
<dbReference type="NCBIfam" id="TIGR01167">
    <property type="entry name" value="LPXTG_anchor"/>
    <property type="match status" value="1"/>
</dbReference>
<evidence type="ECO:0000259" key="6">
    <source>
        <dbReference type="Pfam" id="PF00746"/>
    </source>
</evidence>
<dbReference type="Pfam" id="PF00746">
    <property type="entry name" value="Gram_pos_anchor"/>
    <property type="match status" value="1"/>
</dbReference>
<keyword evidence="4" id="KW-0812">Transmembrane</keyword>
<keyword evidence="8" id="KW-1185">Reference proteome</keyword>
<evidence type="ECO:0000313" key="7">
    <source>
        <dbReference type="EMBL" id="TVM16917.1"/>
    </source>
</evidence>
<keyword evidence="1" id="KW-0134">Cell wall</keyword>
<evidence type="ECO:0000313" key="8">
    <source>
        <dbReference type="Proteomes" id="UP000448292"/>
    </source>
</evidence>
<keyword evidence="4" id="KW-0472">Membrane</keyword>
<organism evidence="7 8">
    <name type="scientific">Oceanidesulfovibrio indonesiensis</name>
    <dbReference type="NCBI Taxonomy" id="54767"/>
    <lineage>
        <taxon>Bacteria</taxon>
        <taxon>Pseudomonadati</taxon>
        <taxon>Thermodesulfobacteriota</taxon>
        <taxon>Desulfovibrionia</taxon>
        <taxon>Desulfovibrionales</taxon>
        <taxon>Desulfovibrionaceae</taxon>
        <taxon>Oceanidesulfovibrio</taxon>
    </lineage>
</organism>
<dbReference type="RefSeq" id="WP_144303263.1">
    <property type="nucleotide sequence ID" value="NZ_QMIE01000009.1"/>
</dbReference>
<feature type="domain" description="Gram-positive cocci surface proteins LPxTG" evidence="6">
    <location>
        <begin position="148"/>
        <end position="173"/>
    </location>
</feature>
<evidence type="ECO:0000256" key="3">
    <source>
        <dbReference type="ARBA" id="ARBA00023088"/>
    </source>
</evidence>
<proteinExistence type="predicted"/>
<dbReference type="OrthoDB" id="9955172at2"/>